<evidence type="ECO:0000256" key="1">
    <source>
        <dbReference type="SAM" id="SignalP"/>
    </source>
</evidence>
<keyword evidence="1" id="KW-0732">Signal</keyword>
<name>A0AAX1J2R4_9MYCO</name>
<dbReference type="PROSITE" id="PS51257">
    <property type="entry name" value="PROKAR_LIPOPROTEIN"/>
    <property type="match status" value="1"/>
</dbReference>
<dbReference type="KEGG" id="mku:I2456_14175"/>
<reference evidence="2" key="1">
    <citation type="submission" date="2020-11" db="EMBL/GenBank/DDBJ databases">
        <title>Intraspecies plasmid and genomic variation of Mycobacterium kubicae revealed by the complete genome sequences of two clinical isolates.</title>
        <authorList>
            <person name="Hendrix J.R."/>
            <person name="Epperson L.E."/>
            <person name="Honda J.R."/>
            <person name="Strong M."/>
        </authorList>
    </citation>
    <scope>NUCLEOTIDE SEQUENCE</scope>
    <source>
        <strain evidence="2">JCM 13573</strain>
    </source>
</reference>
<gene>
    <name evidence="2" type="ORF">I2456_14175</name>
</gene>
<organism evidence="2 3">
    <name type="scientific">Mycobacterium kubicae</name>
    <dbReference type="NCBI Taxonomy" id="120959"/>
    <lineage>
        <taxon>Bacteria</taxon>
        <taxon>Bacillati</taxon>
        <taxon>Actinomycetota</taxon>
        <taxon>Actinomycetes</taxon>
        <taxon>Mycobacteriales</taxon>
        <taxon>Mycobacteriaceae</taxon>
        <taxon>Mycobacterium</taxon>
        <taxon>Mycobacterium simiae complex</taxon>
    </lineage>
</organism>
<sequence length="52" mass="5227">MSAAFPRTLVLAVLMVATTWLVSACGPTTSPTPSSPTRTTTLAAVGALLPTP</sequence>
<accession>A0AAX1J2R4</accession>
<dbReference type="Proteomes" id="UP000663583">
    <property type="component" value="Chromosome"/>
</dbReference>
<dbReference type="RefSeq" id="WP_163703840.1">
    <property type="nucleotide sequence ID" value="NZ_BLKU01000003.1"/>
</dbReference>
<evidence type="ECO:0000313" key="2">
    <source>
        <dbReference type="EMBL" id="QPI35754.1"/>
    </source>
</evidence>
<proteinExistence type="predicted"/>
<feature type="chain" id="PRO_5043511221" evidence="1">
    <location>
        <begin position="25"/>
        <end position="52"/>
    </location>
</feature>
<evidence type="ECO:0000313" key="3">
    <source>
        <dbReference type="Proteomes" id="UP000663583"/>
    </source>
</evidence>
<protein>
    <submittedName>
        <fullName evidence="2">Uncharacterized protein</fullName>
    </submittedName>
</protein>
<dbReference type="EMBL" id="CP065047">
    <property type="protein sequence ID" value="QPI35754.1"/>
    <property type="molecule type" value="Genomic_DNA"/>
</dbReference>
<feature type="signal peptide" evidence="1">
    <location>
        <begin position="1"/>
        <end position="24"/>
    </location>
</feature>
<dbReference type="AlphaFoldDB" id="A0AAX1J2R4"/>